<dbReference type="NCBIfam" id="TIGR01726">
    <property type="entry name" value="HEQRo_perm_3TM"/>
    <property type="match status" value="1"/>
</dbReference>
<dbReference type="PANTHER" id="PTHR30614:SF0">
    <property type="entry name" value="L-CYSTINE TRANSPORT SYSTEM PERMEASE PROTEIN TCYL"/>
    <property type="match status" value="1"/>
</dbReference>
<dbReference type="RefSeq" id="WP_344304924.1">
    <property type="nucleotide sequence ID" value="NZ_BAAAQQ010000013.1"/>
</dbReference>
<evidence type="ECO:0000256" key="7">
    <source>
        <dbReference type="ARBA" id="ARBA00023136"/>
    </source>
</evidence>
<dbReference type="InterPro" id="IPR035906">
    <property type="entry name" value="MetI-like_sf"/>
</dbReference>
<dbReference type="CDD" id="cd06261">
    <property type="entry name" value="TM_PBP2"/>
    <property type="match status" value="1"/>
</dbReference>
<evidence type="ECO:0000313" key="10">
    <source>
        <dbReference type="EMBL" id="GAA2130503.1"/>
    </source>
</evidence>
<dbReference type="PROSITE" id="PS50928">
    <property type="entry name" value="ABC_TM1"/>
    <property type="match status" value="1"/>
</dbReference>
<evidence type="ECO:0000256" key="2">
    <source>
        <dbReference type="ARBA" id="ARBA00022448"/>
    </source>
</evidence>
<evidence type="ECO:0000256" key="1">
    <source>
        <dbReference type="ARBA" id="ARBA00004651"/>
    </source>
</evidence>
<dbReference type="Gene3D" id="1.10.3720.10">
    <property type="entry name" value="MetI-like"/>
    <property type="match status" value="1"/>
</dbReference>
<organism evidence="10 11">
    <name type="scientific">Nocardioides bigeumensis</name>
    <dbReference type="NCBI Taxonomy" id="433657"/>
    <lineage>
        <taxon>Bacteria</taxon>
        <taxon>Bacillati</taxon>
        <taxon>Actinomycetota</taxon>
        <taxon>Actinomycetes</taxon>
        <taxon>Propionibacteriales</taxon>
        <taxon>Nocardioidaceae</taxon>
        <taxon>Nocardioides</taxon>
    </lineage>
</organism>
<dbReference type="Proteomes" id="UP001500575">
    <property type="component" value="Unassembled WGS sequence"/>
</dbReference>
<keyword evidence="4 8" id="KW-0812">Transmembrane</keyword>
<dbReference type="SUPFAM" id="SSF161098">
    <property type="entry name" value="MetI-like"/>
    <property type="match status" value="1"/>
</dbReference>
<name>A0ABN2YPI9_9ACTN</name>
<gene>
    <name evidence="10" type="primary">ehuC</name>
    <name evidence="10" type="ORF">GCM10009843_33190</name>
</gene>
<feature type="transmembrane region" description="Helical" evidence="8">
    <location>
        <begin position="138"/>
        <end position="165"/>
    </location>
</feature>
<dbReference type="InterPro" id="IPR010065">
    <property type="entry name" value="AA_ABC_transptr_permease_3TM"/>
</dbReference>
<feature type="transmembrane region" description="Helical" evidence="8">
    <location>
        <begin position="58"/>
        <end position="78"/>
    </location>
</feature>
<evidence type="ECO:0000313" key="11">
    <source>
        <dbReference type="Proteomes" id="UP001500575"/>
    </source>
</evidence>
<feature type="domain" description="ABC transmembrane type-1" evidence="9">
    <location>
        <begin position="16"/>
        <end position="200"/>
    </location>
</feature>
<dbReference type="EMBL" id="BAAAQQ010000013">
    <property type="protein sequence ID" value="GAA2130503.1"/>
    <property type="molecule type" value="Genomic_DNA"/>
</dbReference>
<dbReference type="InterPro" id="IPR043429">
    <property type="entry name" value="ArtM/GltK/GlnP/TcyL/YhdX-like"/>
</dbReference>
<keyword evidence="5" id="KW-0029">Amino-acid transport</keyword>
<keyword evidence="2 8" id="KW-0813">Transport</keyword>
<comment type="similarity">
    <text evidence="8">Belongs to the binding-protein-dependent transport system permease family.</text>
</comment>
<dbReference type="Pfam" id="PF00528">
    <property type="entry name" value="BPD_transp_1"/>
    <property type="match status" value="1"/>
</dbReference>
<dbReference type="PANTHER" id="PTHR30614">
    <property type="entry name" value="MEMBRANE COMPONENT OF AMINO ACID ABC TRANSPORTER"/>
    <property type="match status" value="1"/>
</dbReference>
<proteinExistence type="inferred from homology"/>
<sequence length="222" mass="23856">MWAVLEAYAPDLARGALTTIVLALSGGAVALATALPLGICLTSRHRGVRWAARCWVELFRGVSALVLLFFCFYVLPLFAIPLTAFQAATIGLGVNIGAYGADVVRGAIESVPKGQMEASVALSMPPGMALRRIILPQALVMMLPSLATLQVILLKATALASLIAVTELTAEANRIALVDGHRDTLYLMILLIYFALSFIFSGMFRVAESHLSRRLHVHRVNA</sequence>
<comment type="caution">
    <text evidence="10">The sequence shown here is derived from an EMBL/GenBank/DDBJ whole genome shotgun (WGS) entry which is preliminary data.</text>
</comment>
<comment type="subcellular location">
    <subcellularLocation>
        <location evidence="1 8">Cell membrane</location>
        <topology evidence="1 8">Multi-pass membrane protein</topology>
    </subcellularLocation>
</comment>
<feature type="transmembrane region" description="Helical" evidence="8">
    <location>
        <begin position="185"/>
        <end position="204"/>
    </location>
</feature>
<keyword evidence="6 8" id="KW-1133">Transmembrane helix</keyword>
<protein>
    <submittedName>
        <fullName evidence="10">Ectoine/hydroxyectoine ABC transporter permease subunit EhuC</fullName>
    </submittedName>
</protein>
<keyword evidence="11" id="KW-1185">Reference proteome</keyword>
<evidence type="ECO:0000259" key="9">
    <source>
        <dbReference type="PROSITE" id="PS50928"/>
    </source>
</evidence>
<keyword evidence="7 8" id="KW-0472">Membrane</keyword>
<feature type="transmembrane region" description="Helical" evidence="8">
    <location>
        <begin position="12"/>
        <end position="37"/>
    </location>
</feature>
<reference evidence="10 11" key="1">
    <citation type="journal article" date="2019" name="Int. J. Syst. Evol. Microbiol.">
        <title>The Global Catalogue of Microorganisms (GCM) 10K type strain sequencing project: providing services to taxonomists for standard genome sequencing and annotation.</title>
        <authorList>
            <consortium name="The Broad Institute Genomics Platform"/>
            <consortium name="The Broad Institute Genome Sequencing Center for Infectious Disease"/>
            <person name="Wu L."/>
            <person name="Ma J."/>
        </authorList>
    </citation>
    <scope>NUCLEOTIDE SEQUENCE [LARGE SCALE GENOMIC DNA]</scope>
    <source>
        <strain evidence="10 11">JCM 16021</strain>
    </source>
</reference>
<dbReference type="InterPro" id="IPR000515">
    <property type="entry name" value="MetI-like"/>
</dbReference>
<accession>A0ABN2YPI9</accession>
<evidence type="ECO:0000256" key="5">
    <source>
        <dbReference type="ARBA" id="ARBA00022970"/>
    </source>
</evidence>
<keyword evidence="3" id="KW-1003">Cell membrane</keyword>
<evidence type="ECO:0000256" key="3">
    <source>
        <dbReference type="ARBA" id="ARBA00022475"/>
    </source>
</evidence>
<evidence type="ECO:0000256" key="8">
    <source>
        <dbReference type="RuleBase" id="RU363032"/>
    </source>
</evidence>
<evidence type="ECO:0000256" key="4">
    <source>
        <dbReference type="ARBA" id="ARBA00022692"/>
    </source>
</evidence>
<evidence type="ECO:0000256" key="6">
    <source>
        <dbReference type="ARBA" id="ARBA00022989"/>
    </source>
</evidence>